<dbReference type="EMBL" id="CALNXK010000023">
    <property type="protein sequence ID" value="CAH3110983.1"/>
    <property type="molecule type" value="Genomic_DNA"/>
</dbReference>
<name>A0ABN8NML9_9CNID</name>
<evidence type="ECO:0000259" key="9">
    <source>
        <dbReference type="PROSITE" id="PS50850"/>
    </source>
</evidence>
<protein>
    <recommendedName>
        <fullName evidence="9">Major facilitator superfamily (MFS) profile domain-containing protein</fullName>
    </recommendedName>
</protein>
<feature type="transmembrane region" description="Helical" evidence="8">
    <location>
        <begin position="216"/>
        <end position="236"/>
    </location>
</feature>
<evidence type="ECO:0000256" key="8">
    <source>
        <dbReference type="SAM" id="Phobius"/>
    </source>
</evidence>
<dbReference type="SUPFAM" id="SSF103473">
    <property type="entry name" value="MFS general substrate transporter"/>
    <property type="match status" value="1"/>
</dbReference>
<evidence type="ECO:0000256" key="3">
    <source>
        <dbReference type="ARBA" id="ARBA00022692"/>
    </source>
</evidence>
<dbReference type="PANTHER" id="PTHR23505:SF79">
    <property type="entry name" value="PROTEIN SPINSTER"/>
    <property type="match status" value="1"/>
</dbReference>
<dbReference type="PANTHER" id="PTHR23505">
    <property type="entry name" value="SPINSTER"/>
    <property type="match status" value="1"/>
</dbReference>
<feature type="transmembrane region" description="Helical" evidence="8">
    <location>
        <begin position="93"/>
        <end position="116"/>
    </location>
</feature>
<reference evidence="10 11" key="1">
    <citation type="submission" date="2022-05" db="EMBL/GenBank/DDBJ databases">
        <authorList>
            <consortium name="Genoscope - CEA"/>
            <person name="William W."/>
        </authorList>
    </citation>
    <scope>NUCLEOTIDE SEQUENCE [LARGE SCALE GENOMIC DNA]</scope>
</reference>
<feature type="transmembrane region" description="Helical" evidence="8">
    <location>
        <begin position="420"/>
        <end position="438"/>
    </location>
</feature>
<feature type="transmembrane region" description="Helical" evidence="8">
    <location>
        <begin position="123"/>
        <end position="141"/>
    </location>
</feature>
<dbReference type="Gene3D" id="1.20.1250.20">
    <property type="entry name" value="MFS general substrate transporter like domains"/>
    <property type="match status" value="1"/>
</dbReference>
<comment type="similarity">
    <text evidence="6">Belongs to the major facilitator superfamily. Spinster (TC 2.A.1.49) family.</text>
</comment>
<evidence type="ECO:0000256" key="5">
    <source>
        <dbReference type="ARBA" id="ARBA00023136"/>
    </source>
</evidence>
<feature type="transmembrane region" description="Helical" evidence="8">
    <location>
        <begin position="458"/>
        <end position="481"/>
    </location>
</feature>
<feature type="transmembrane region" description="Helical" evidence="8">
    <location>
        <begin position="53"/>
        <end position="69"/>
    </location>
</feature>
<comment type="subcellular location">
    <subcellularLocation>
        <location evidence="1">Membrane</location>
        <topology evidence="1">Multi-pass membrane protein</topology>
    </subcellularLocation>
</comment>
<evidence type="ECO:0000256" key="7">
    <source>
        <dbReference type="SAM" id="MobiDB-lite"/>
    </source>
</evidence>
<feature type="region of interest" description="Disordered" evidence="7">
    <location>
        <begin position="517"/>
        <end position="547"/>
    </location>
</feature>
<evidence type="ECO:0000256" key="2">
    <source>
        <dbReference type="ARBA" id="ARBA00022448"/>
    </source>
</evidence>
<proteinExistence type="inferred from homology"/>
<organism evidence="10 11">
    <name type="scientific">Porites lobata</name>
    <dbReference type="NCBI Taxonomy" id="104759"/>
    <lineage>
        <taxon>Eukaryota</taxon>
        <taxon>Metazoa</taxon>
        <taxon>Cnidaria</taxon>
        <taxon>Anthozoa</taxon>
        <taxon>Hexacorallia</taxon>
        <taxon>Scleractinia</taxon>
        <taxon>Fungiina</taxon>
        <taxon>Poritidae</taxon>
        <taxon>Porites</taxon>
    </lineage>
</organism>
<evidence type="ECO:0000256" key="6">
    <source>
        <dbReference type="ARBA" id="ARBA00024338"/>
    </source>
</evidence>
<evidence type="ECO:0000256" key="1">
    <source>
        <dbReference type="ARBA" id="ARBA00004141"/>
    </source>
</evidence>
<sequence length="570" mass="62323">MSYDAVPDSEPVGAAENVTDSENEDAVATLVEKPKCCCPCWNRRVFLGGNRRAYVTVLVLFLINLLNYMDRQTIPGLLDGIQKYFGIQNNDSVAGLLQTVFICSYMLLAPVFGFLGDRYKRKYIMAAGILVWSGTVFASTLLNKDSFWWFLALRGVVGIGEASYSTIAPTVIGDLFTGDMRTKMLSVFYFAIPVGSGLGYIVGTTVAGAFDNKWQWGLRATPMLGAVCVFLCVFVVHEPKRGAIEKGENPNAVSASNVHNTSSWLTDVKYITTVKSFIWLTLGFTCVAFVTGALAFWAPKFLLYASHTQGIDESERIVNLKVGGITCAAGILGVWLGAEIAQRYRVQNRKADALVCAVGLLSSAPFLYVCLLLADKNIRVTYALIFFGEVLLFMNWAPVGDMVLYIIIPARRSTASAVQILVSHLLGDAGSPWLVGQVSDLIRGSKTTDAARATSMEYSLLMTTFISVLGGFCFIMCSFYLEKDREKADEYNRTHDDESSLLSSVAADNYPSNCCANQTLENDDDDDDHLIGIEPDTPTTPTPSEGETLVVPVDVHTSVPVQEIHGNHVM</sequence>
<feature type="transmembrane region" description="Helical" evidence="8">
    <location>
        <begin position="353"/>
        <end position="374"/>
    </location>
</feature>
<keyword evidence="11" id="KW-1185">Reference proteome</keyword>
<feature type="transmembrane region" description="Helical" evidence="8">
    <location>
        <begin position="318"/>
        <end position="341"/>
    </location>
</feature>
<feature type="domain" description="Major facilitator superfamily (MFS) profile" evidence="9">
    <location>
        <begin position="56"/>
        <end position="485"/>
    </location>
</feature>
<evidence type="ECO:0000256" key="4">
    <source>
        <dbReference type="ARBA" id="ARBA00022989"/>
    </source>
</evidence>
<dbReference type="Proteomes" id="UP001159405">
    <property type="component" value="Unassembled WGS sequence"/>
</dbReference>
<dbReference type="InterPro" id="IPR011701">
    <property type="entry name" value="MFS"/>
</dbReference>
<dbReference type="PROSITE" id="PS50850">
    <property type="entry name" value="MFS"/>
    <property type="match status" value="1"/>
</dbReference>
<keyword evidence="2" id="KW-0813">Transport</keyword>
<accession>A0ABN8NML9</accession>
<dbReference type="InterPro" id="IPR020846">
    <property type="entry name" value="MFS_dom"/>
</dbReference>
<comment type="caution">
    <text evidence="10">The sequence shown here is derived from an EMBL/GenBank/DDBJ whole genome shotgun (WGS) entry which is preliminary data.</text>
</comment>
<dbReference type="InterPro" id="IPR036259">
    <property type="entry name" value="MFS_trans_sf"/>
</dbReference>
<feature type="transmembrane region" description="Helical" evidence="8">
    <location>
        <begin position="147"/>
        <end position="167"/>
    </location>
</feature>
<evidence type="ECO:0000313" key="11">
    <source>
        <dbReference type="Proteomes" id="UP001159405"/>
    </source>
</evidence>
<keyword evidence="4 8" id="KW-1133">Transmembrane helix</keyword>
<feature type="region of interest" description="Disordered" evidence="7">
    <location>
        <begin position="1"/>
        <end position="20"/>
    </location>
</feature>
<keyword evidence="3 8" id="KW-0812">Transmembrane</keyword>
<dbReference type="InterPro" id="IPR044770">
    <property type="entry name" value="MFS_spinster-like"/>
</dbReference>
<keyword evidence="5 8" id="KW-0472">Membrane</keyword>
<dbReference type="Pfam" id="PF07690">
    <property type="entry name" value="MFS_1"/>
    <property type="match status" value="1"/>
</dbReference>
<feature type="transmembrane region" description="Helical" evidence="8">
    <location>
        <begin position="187"/>
        <end position="210"/>
    </location>
</feature>
<feature type="transmembrane region" description="Helical" evidence="8">
    <location>
        <begin position="380"/>
        <end position="408"/>
    </location>
</feature>
<feature type="transmembrane region" description="Helical" evidence="8">
    <location>
        <begin position="277"/>
        <end position="298"/>
    </location>
</feature>
<gene>
    <name evidence="10" type="ORF">PLOB_00019772</name>
</gene>
<dbReference type="CDD" id="cd17328">
    <property type="entry name" value="MFS_spinster_like"/>
    <property type="match status" value="1"/>
</dbReference>
<evidence type="ECO:0000313" key="10">
    <source>
        <dbReference type="EMBL" id="CAH3110983.1"/>
    </source>
</evidence>